<comment type="caution">
    <text evidence="2">The sequence shown here is derived from an EMBL/GenBank/DDBJ whole genome shotgun (WGS) entry which is preliminary data.</text>
</comment>
<dbReference type="AlphaFoldDB" id="A0A363NKN3"/>
<name>A0A363NKN3_9SPHI</name>
<accession>A0A363NKN3</accession>
<keyword evidence="1" id="KW-1133">Transmembrane helix</keyword>
<keyword evidence="1" id="KW-0812">Transmembrane</keyword>
<proteinExistence type="predicted"/>
<protein>
    <submittedName>
        <fullName evidence="2">Uncharacterized protein</fullName>
    </submittedName>
</protein>
<reference evidence="2 3" key="1">
    <citation type="submission" date="2018-04" db="EMBL/GenBank/DDBJ databases">
        <title>Sphingobacterium sp. M46 Genome.</title>
        <authorList>
            <person name="Cheng J."/>
            <person name="Li Y."/>
        </authorList>
    </citation>
    <scope>NUCLEOTIDE SEQUENCE [LARGE SCALE GENOMIC DNA]</scope>
    <source>
        <strain evidence="2 3">M46</strain>
    </source>
</reference>
<feature type="transmembrane region" description="Helical" evidence="1">
    <location>
        <begin position="45"/>
        <end position="67"/>
    </location>
</feature>
<evidence type="ECO:0000313" key="3">
    <source>
        <dbReference type="Proteomes" id="UP000250831"/>
    </source>
</evidence>
<organism evidence="2 3">
    <name type="scientific">Sphingobacterium athyrii</name>
    <dbReference type="NCBI Taxonomy" id="2152717"/>
    <lineage>
        <taxon>Bacteria</taxon>
        <taxon>Pseudomonadati</taxon>
        <taxon>Bacteroidota</taxon>
        <taxon>Sphingobacteriia</taxon>
        <taxon>Sphingobacteriales</taxon>
        <taxon>Sphingobacteriaceae</taxon>
        <taxon>Sphingobacterium</taxon>
    </lineage>
</organism>
<evidence type="ECO:0000256" key="1">
    <source>
        <dbReference type="SAM" id="Phobius"/>
    </source>
</evidence>
<dbReference type="EMBL" id="QCXX01000012">
    <property type="protein sequence ID" value="PUV21191.1"/>
    <property type="molecule type" value="Genomic_DNA"/>
</dbReference>
<sequence length="180" mass="19860">MDQEVNLYRNRSKTAKLLSLSGVICIVLLLLFLYCIGIFDGELKVKPAVFSGGILLIMLGLLVNSLLSLRDKSAQISLHKSHFSGKTTPMAKAFGAGNWDDVTAINLQKVGGDTLVIVTLGNASNYKDRLPAMLWKMAYDEASQQLNIMYSASVIAIEPSELYELFMTYWQNSKKGSMIS</sequence>
<evidence type="ECO:0000313" key="2">
    <source>
        <dbReference type="EMBL" id="PUV21191.1"/>
    </source>
</evidence>
<keyword evidence="1" id="KW-0472">Membrane</keyword>
<dbReference type="Proteomes" id="UP000250831">
    <property type="component" value="Unassembled WGS sequence"/>
</dbReference>
<gene>
    <name evidence="2" type="ORF">DCO56_28600</name>
</gene>
<keyword evidence="3" id="KW-1185">Reference proteome</keyword>
<feature type="transmembrane region" description="Helical" evidence="1">
    <location>
        <begin position="17"/>
        <end position="39"/>
    </location>
</feature>